<gene>
    <name evidence="5" type="ORF">MgSA37_02518</name>
</gene>
<evidence type="ECO:0000313" key="6">
    <source>
        <dbReference type="Proteomes" id="UP000218263"/>
    </source>
</evidence>
<keyword evidence="3" id="KW-1133">Transmembrane helix</keyword>
<keyword evidence="4" id="KW-0472">Membrane</keyword>
<evidence type="ECO:0000256" key="1">
    <source>
        <dbReference type="ARBA" id="ARBA00004141"/>
    </source>
</evidence>
<dbReference type="GO" id="GO:0016020">
    <property type="term" value="C:membrane"/>
    <property type="evidence" value="ECO:0007669"/>
    <property type="project" value="UniProtKB-SubCell"/>
</dbReference>
<dbReference type="Pfam" id="PF13564">
    <property type="entry name" value="DoxX_2"/>
    <property type="match status" value="1"/>
</dbReference>
<comment type="subcellular location">
    <subcellularLocation>
        <location evidence="1">Membrane</location>
        <topology evidence="1">Multi-pass membrane protein</topology>
    </subcellularLocation>
</comment>
<proteinExistence type="predicted"/>
<dbReference type="Proteomes" id="UP000218263">
    <property type="component" value="Chromosome"/>
</dbReference>
<organism evidence="5 6">
    <name type="scientific">Mucilaginibacter gotjawali</name>
    <dbReference type="NCBI Taxonomy" id="1550579"/>
    <lineage>
        <taxon>Bacteria</taxon>
        <taxon>Pseudomonadati</taxon>
        <taxon>Bacteroidota</taxon>
        <taxon>Sphingobacteriia</taxon>
        <taxon>Sphingobacteriales</taxon>
        <taxon>Sphingobacteriaceae</taxon>
        <taxon>Mucilaginibacter</taxon>
    </lineage>
</organism>
<dbReference type="OrthoDB" id="7960583at2"/>
<name>A0A110B5J3_9SPHI</name>
<dbReference type="EMBL" id="AP017313">
    <property type="protein sequence ID" value="BAU54343.1"/>
    <property type="molecule type" value="Genomic_DNA"/>
</dbReference>
<dbReference type="InterPro" id="IPR016944">
    <property type="entry name" value="UCP030066"/>
</dbReference>
<sequence>MTSKTIKTSYWILTSLFSLAMLMDGIGGINHEKRGVEGMQHLGYPLYVMTIIGSAKLLGVLAILQTRFNTLKEWAFSGFTISFVGAFWSRAYTGDGIGLLLPPVVMLVILFVYYFVWKKFTRLKTSS</sequence>
<evidence type="ECO:0000256" key="3">
    <source>
        <dbReference type="ARBA" id="ARBA00022989"/>
    </source>
</evidence>
<protein>
    <submittedName>
        <fullName evidence="5">Uncharacterized protein</fullName>
    </submittedName>
</protein>
<dbReference type="InterPro" id="IPR032808">
    <property type="entry name" value="DoxX"/>
</dbReference>
<dbReference type="PIRSF" id="PIRSF030066">
    <property type="entry name" value="UCP030066"/>
    <property type="match status" value="1"/>
</dbReference>
<reference evidence="5 6" key="1">
    <citation type="submission" date="2015-12" db="EMBL/GenBank/DDBJ databases">
        <title>Genome sequence of Mucilaginibacter gotjawali.</title>
        <authorList>
            <person name="Lee J.S."/>
            <person name="Lee K.C."/>
            <person name="Kim K.K."/>
            <person name="Lee B.W."/>
        </authorList>
    </citation>
    <scope>NUCLEOTIDE SEQUENCE [LARGE SCALE GENOMIC DNA]</scope>
    <source>
        <strain evidence="5 6">SA3-7</strain>
    </source>
</reference>
<dbReference type="KEGG" id="mgot:MgSA37_02518"/>
<evidence type="ECO:0000256" key="4">
    <source>
        <dbReference type="ARBA" id="ARBA00023136"/>
    </source>
</evidence>
<keyword evidence="6" id="KW-1185">Reference proteome</keyword>
<evidence type="ECO:0000313" key="5">
    <source>
        <dbReference type="EMBL" id="BAU54343.1"/>
    </source>
</evidence>
<accession>A0A110B5J3</accession>
<evidence type="ECO:0000256" key="2">
    <source>
        <dbReference type="ARBA" id="ARBA00022692"/>
    </source>
</evidence>
<keyword evidence="2" id="KW-0812">Transmembrane</keyword>
<dbReference type="RefSeq" id="WP_096352252.1">
    <property type="nucleotide sequence ID" value="NZ_AP017313.1"/>
</dbReference>
<dbReference type="AlphaFoldDB" id="A0A110B5J3"/>